<proteinExistence type="predicted"/>
<comment type="caution">
    <text evidence="1">The sequence shown here is derived from an EMBL/GenBank/DDBJ whole genome shotgun (WGS) entry which is preliminary data.</text>
</comment>
<reference evidence="1 2" key="1">
    <citation type="journal article" date="2021" name="Nat. Commun.">
        <title>Reductive evolution and unique predatory mode in the CPR bacterium Vampirococcus lugosii.</title>
        <authorList>
            <person name="Moreira D."/>
            <person name="Zivanovic Y."/>
            <person name="Lopez-Archilla A.I."/>
            <person name="Iniesto M."/>
            <person name="Lopez-Garcia P."/>
        </authorList>
    </citation>
    <scope>NUCLEOTIDE SEQUENCE [LARGE SCALE GENOMIC DNA]</scope>
    <source>
        <strain evidence="1">Chiprana</strain>
    </source>
</reference>
<name>A0ABS5QPU3_9BACT</name>
<keyword evidence="2" id="KW-1185">Reference proteome</keyword>
<evidence type="ECO:0000313" key="1">
    <source>
        <dbReference type="EMBL" id="MBS8122526.1"/>
    </source>
</evidence>
<dbReference type="SUPFAM" id="SSF46689">
    <property type="entry name" value="Homeodomain-like"/>
    <property type="match status" value="1"/>
</dbReference>
<sequence length="124" mass="14462">MIEKIKEIELREKTEKSGKSLKRLQCLRFRLEGIKYKQIQKLLNISEDTIARWVKKYNNGGIEGLLSTKNNGKPSKLSEKEIAIIKEENEKKGFNTAEDAQKYIEKKFGIKYCISNVRNILKKN</sequence>
<gene>
    <name evidence="1" type="ORF">VAMP_31433n4</name>
</gene>
<dbReference type="Proteomes" id="UP000680365">
    <property type="component" value="Unassembled WGS sequence"/>
</dbReference>
<dbReference type="Pfam" id="PF13384">
    <property type="entry name" value="HTH_23"/>
    <property type="match status" value="1"/>
</dbReference>
<dbReference type="InterPro" id="IPR036388">
    <property type="entry name" value="WH-like_DNA-bd_sf"/>
</dbReference>
<dbReference type="InterPro" id="IPR009057">
    <property type="entry name" value="Homeodomain-like_sf"/>
</dbReference>
<dbReference type="Gene3D" id="1.10.10.10">
    <property type="entry name" value="Winged helix-like DNA-binding domain superfamily/Winged helix DNA-binding domain"/>
    <property type="match status" value="1"/>
</dbReference>
<dbReference type="RefSeq" id="WP_213349933.1">
    <property type="nucleotide sequence ID" value="NZ_JAEDAM010000101.1"/>
</dbReference>
<accession>A0ABS5QPU3</accession>
<protein>
    <submittedName>
        <fullName evidence="1">Transposase, containing Winged HTH domain</fullName>
    </submittedName>
</protein>
<evidence type="ECO:0000313" key="2">
    <source>
        <dbReference type="Proteomes" id="UP000680365"/>
    </source>
</evidence>
<organism evidence="1 2">
    <name type="scientific">Candidatus Vampirococcus lugosii</name>
    <dbReference type="NCBI Taxonomy" id="2789015"/>
    <lineage>
        <taxon>Bacteria</taxon>
        <taxon>Candidatus Absconditibacteriota</taxon>
        <taxon>Vampirococcus</taxon>
    </lineage>
</organism>
<dbReference type="EMBL" id="JAEDAM010000101">
    <property type="protein sequence ID" value="MBS8122526.1"/>
    <property type="molecule type" value="Genomic_DNA"/>
</dbReference>